<dbReference type="Proteomes" id="UP001307889">
    <property type="component" value="Chromosome 13"/>
</dbReference>
<reference evidence="2 3" key="1">
    <citation type="submission" date="2023-09" db="EMBL/GenBank/DDBJ databases">
        <title>Nesidiocoris tenuis whole genome shotgun sequence.</title>
        <authorList>
            <person name="Shibata T."/>
            <person name="Shimoda M."/>
            <person name="Kobayashi T."/>
            <person name="Uehara T."/>
        </authorList>
    </citation>
    <scope>NUCLEOTIDE SEQUENCE [LARGE SCALE GENOMIC DNA]</scope>
    <source>
        <strain evidence="2 3">Japan</strain>
    </source>
</reference>
<evidence type="ECO:0000256" key="1">
    <source>
        <dbReference type="SAM" id="MobiDB-lite"/>
    </source>
</evidence>
<proteinExistence type="predicted"/>
<feature type="region of interest" description="Disordered" evidence="1">
    <location>
        <begin position="1"/>
        <end position="39"/>
    </location>
</feature>
<keyword evidence="3" id="KW-1185">Reference proteome</keyword>
<accession>A0ABN7BC13</accession>
<organism evidence="2 3">
    <name type="scientific">Nesidiocoris tenuis</name>
    <dbReference type="NCBI Taxonomy" id="355587"/>
    <lineage>
        <taxon>Eukaryota</taxon>
        <taxon>Metazoa</taxon>
        <taxon>Ecdysozoa</taxon>
        <taxon>Arthropoda</taxon>
        <taxon>Hexapoda</taxon>
        <taxon>Insecta</taxon>
        <taxon>Pterygota</taxon>
        <taxon>Neoptera</taxon>
        <taxon>Paraneoptera</taxon>
        <taxon>Hemiptera</taxon>
        <taxon>Heteroptera</taxon>
        <taxon>Panheteroptera</taxon>
        <taxon>Cimicomorpha</taxon>
        <taxon>Miridae</taxon>
        <taxon>Dicyphina</taxon>
        <taxon>Nesidiocoris</taxon>
    </lineage>
</organism>
<gene>
    <name evidence="2" type="ORF">NTJ_14739</name>
</gene>
<dbReference type="EMBL" id="AP028921">
    <property type="protein sequence ID" value="BET01921.1"/>
    <property type="molecule type" value="Genomic_DNA"/>
</dbReference>
<name>A0ABN7BC13_9HEMI</name>
<evidence type="ECO:0000313" key="2">
    <source>
        <dbReference type="EMBL" id="BET01921.1"/>
    </source>
</evidence>
<feature type="compositionally biased region" description="Basic and acidic residues" evidence="1">
    <location>
        <begin position="15"/>
        <end position="30"/>
    </location>
</feature>
<evidence type="ECO:0000313" key="3">
    <source>
        <dbReference type="Proteomes" id="UP001307889"/>
    </source>
</evidence>
<sequence>MSDREGDTGSDLDDGEGRLEEGRLLEKLPEEPDWTPETSLTESCTCYHICATVRPTIRSFSRRDFIPLFPSYAHRISSRECPLCYWCHSGVCVSPILLKNKTNCVVVSGAETASEIVLCEDR</sequence>
<protein>
    <submittedName>
        <fullName evidence="2">Uncharacterized protein</fullName>
    </submittedName>
</protein>